<dbReference type="SUPFAM" id="SSF51182">
    <property type="entry name" value="RmlC-like cupins"/>
    <property type="match status" value="1"/>
</dbReference>
<evidence type="ECO:0000313" key="4">
    <source>
        <dbReference type="Proteomes" id="UP001214854"/>
    </source>
</evidence>
<evidence type="ECO:0000259" key="2">
    <source>
        <dbReference type="Pfam" id="PF07883"/>
    </source>
</evidence>
<accession>A0ABT5HYB8</accession>
<feature type="signal peptide" evidence="1">
    <location>
        <begin position="1"/>
        <end position="18"/>
    </location>
</feature>
<evidence type="ECO:0000256" key="1">
    <source>
        <dbReference type="SAM" id="SignalP"/>
    </source>
</evidence>
<dbReference type="InterPro" id="IPR011051">
    <property type="entry name" value="RmlC_Cupin_sf"/>
</dbReference>
<dbReference type="InterPro" id="IPR014710">
    <property type="entry name" value="RmlC-like_jellyroll"/>
</dbReference>
<name>A0ABT5HYB8_9CAUL</name>
<keyword evidence="4" id="KW-1185">Reference proteome</keyword>
<dbReference type="Proteomes" id="UP001214854">
    <property type="component" value="Unassembled WGS sequence"/>
</dbReference>
<gene>
    <name evidence="3" type="ORF">PQU92_17455</name>
</gene>
<proteinExistence type="predicted"/>
<protein>
    <submittedName>
        <fullName evidence="3">Cupin domain-containing protein</fullName>
    </submittedName>
</protein>
<dbReference type="Gene3D" id="2.60.120.10">
    <property type="entry name" value="Jelly Rolls"/>
    <property type="match status" value="1"/>
</dbReference>
<organism evidence="3 4">
    <name type="scientific">Asticcacaulis aquaticus</name>
    <dbReference type="NCBI Taxonomy" id="2984212"/>
    <lineage>
        <taxon>Bacteria</taxon>
        <taxon>Pseudomonadati</taxon>
        <taxon>Pseudomonadota</taxon>
        <taxon>Alphaproteobacteria</taxon>
        <taxon>Caulobacterales</taxon>
        <taxon>Caulobacteraceae</taxon>
        <taxon>Asticcacaulis</taxon>
    </lineage>
</organism>
<feature type="domain" description="Cupin type-2" evidence="2">
    <location>
        <begin position="74"/>
        <end position="138"/>
    </location>
</feature>
<dbReference type="Pfam" id="PF07883">
    <property type="entry name" value="Cupin_2"/>
    <property type="match status" value="1"/>
</dbReference>
<dbReference type="EMBL" id="JAQQKX010000020">
    <property type="protein sequence ID" value="MDC7685075.1"/>
    <property type="molecule type" value="Genomic_DNA"/>
</dbReference>
<feature type="chain" id="PRO_5045447631" evidence="1">
    <location>
        <begin position="19"/>
        <end position="146"/>
    </location>
</feature>
<evidence type="ECO:0000313" key="3">
    <source>
        <dbReference type="EMBL" id="MDC7685075.1"/>
    </source>
</evidence>
<dbReference type="RefSeq" id="WP_272749583.1">
    <property type="nucleotide sequence ID" value="NZ_JAQQKX010000020.1"/>
</dbReference>
<sequence length="146" mass="15797">MRLMLAAALIALPALAYGAPPVNQPPILPGMVVIDEKDTIVEQPTPHGNIGMSTAYRISDKAPQRAMEFRKRILHKGSAIGIHPIEHDEVYYVVSGTGLVESDGVTKTLTTGMTAYLYEGAKVGIKQVGDEPLSLIVSYPLKERTK</sequence>
<dbReference type="InterPro" id="IPR013096">
    <property type="entry name" value="Cupin_2"/>
</dbReference>
<keyword evidence="1" id="KW-0732">Signal</keyword>
<comment type="caution">
    <text evidence="3">The sequence shown here is derived from an EMBL/GenBank/DDBJ whole genome shotgun (WGS) entry which is preliminary data.</text>
</comment>
<reference evidence="3 4" key="1">
    <citation type="submission" date="2023-01" db="EMBL/GenBank/DDBJ databases">
        <title>Novel species of the genus Asticcacaulis isolated from rivers.</title>
        <authorList>
            <person name="Lu H."/>
        </authorList>
    </citation>
    <scope>NUCLEOTIDE SEQUENCE [LARGE SCALE GENOMIC DNA]</scope>
    <source>
        <strain evidence="3 4">BYS171W</strain>
    </source>
</reference>